<dbReference type="Proteomes" id="UP000012488">
    <property type="component" value="Chromosome"/>
</dbReference>
<evidence type="ECO:0000313" key="2">
    <source>
        <dbReference type="Proteomes" id="UP000012488"/>
    </source>
</evidence>
<dbReference type="KEGG" id="mmes:MMSR116_07910"/>
<evidence type="ECO:0000313" key="1">
    <source>
        <dbReference type="EMBL" id="QGY06081.1"/>
    </source>
</evidence>
<dbReference type="SUPFAM" id="SSF56059">
    <property type="entry name" value="Glutathione synthetase ATP-binding domain-like"/>
    <property type="match status" value="1"/>
</dbReference>
<proteinExistence type="predicted"/>
<gene>
    <name evidence="1" type="ORF">MMSR116_07910</name>
</gene>
<evidence type="ECO:0008006" key="3">
    <source>
        <dbReference type="Google" id="ProtNLM"/>
    </source>
</evidence>
<sequence length="401" mass="44627">MQARAVLEAPPSPMIGQARLLRAAFEGADMVALAQHIASRANNGMVEAGAALDLATIFLLLHRFEEALKLQNDVLQSHQHFMLRSNVPGARTRVLVIAAPGDLMANTPIDFLLDDPAFSVEYLFVLPGREAPRQLPDHDAVIVGVAYSRAHEPILEALSEAAAHWLRPVINHPRHVLRTSRHGIAEALADAPGILVPRVVRAGRVDLLAEGGALPEGFEFPVLVRPVDTHAGNDLRKIEDSATLREAIHGTGADEIYLTEFCDYRDADGLFRKYRIALIDGAPFLCHMAIRDHWMIHYLNAGMLEDPDKRAAEAAAMRTFDQDFALRHQEAFAEMHRRLGLDYVVMDCAESHDGRLLIFEADTGMVVHDMDSADMFPYKPPQMRKVFKAFQQALSERCRFV</sequence>
<organism evidence="1 2">
    <name type="scientific">Methylobacterium mesophilicum SR1.6/6</name>
    <dbReference type="NCBI Taxonomy" id="908290"/>
    <lineage>
        <taxon>Bacteria</taxon>
        <taxon>Pseudomonadati</taxon>
        <taxon>Pseudomonadota</taxon>
        <taxon>Alphaproteobacteria</taxon>
        <taxon>Hyphomicrobiales</taxon>
        <taxon>Methylobacteriaceae</taxon>
        <taxon>Methylobacterium</taxon>
    </lineage>
</organism>
<dbReference type="OrthoDB" id="460582at2"/>
<accession>A0A6B9FU27</accession>
<reference evidence="1 2" key="2">
    <citation type="journal article" date="2013" name="Genome Announc.">
        <title>Draft Genome Sequence of Methylobacterium mesophilicum Strain SR1.6/6, Isolated from Citrus sinensis.</title>
        <authorList>
            <person name="Marinho Almeida D."/>
            <person name="Dini-Andreote F."/>
            <person name="Camargo Neves A.A."/>
            <person name="Juca Ramos R.T."/>
            <person name="Andreote F.D."/>
            <person name="Carneiro A.R."/>
            <person name="Oliveira de Souza Lima A."/>
            <person name="Caracciolo Gomes de Sa P.H."/>
            <person name="Ribeiro Barbosa M.S."/>
            <person name="Araujo W.L."/>
            <person name="Silva A."/>
        </authorList>
    </citation>
    <scope>NUCLEOTIDE SEQUENCE [LARGE SCALE GENOMIC DNA]</scope>
    <source>
        <strain evidence="1 2">SR1.6/6</strain>
    </source>
</reference>
<dbReference type="EMBL" id="CP043538">
    <property type="protein sequence ID" value="QGY06081.1"/>
    <property type="molecule type" value="Genomic_DNA"/>
</dbReference>
<dbReference type="AlphaFoldDB" id="A0A6B9FU27"/>
<name>A0A6B9FU27_9HYPH</name>
<protein>
    <recommendedName>
        <fullName evidence="3">RimK family alpha-L-glutamate ligase</fullName>
    </recommendedName>
</protein>
<reference evidence="1 2" key="1">
    <citation type="journal article" date="2012" name="Genet. Mol. Biol.">
        <title>Analysis of 16S rRNA and mxaF genes revealing insights into Methylobacterium niche-specific plant association.</title>
        <authorList>
            <person name="Dourado M.N."/>
            <person name="Andreote F.D."/>
            <person name="Dini-Andreote F."/>
            <person name="Conti R."/>
            <person name="Araujo J.M."/>
            <person name="Araujo W.L."/>
        </authorList>
    </citation>
    <scope>NUCLEOTIDE SEQUENCE [LARGE SCALE GENOMIC DNA]</scope>
    <source>
        <strain evidence="1 2">SR1.6/6</strain>
    </source>
</reference>